<feature type="domain" description="Serine aminopeptidase S33" evidence="1">
    <location>
        <begin position="192"/>
        <end position="243"/>
    </location>
</feature>
<dbReference type="AlphaFoldDB" id="X0ZT58"/>
<protein>
    <recommendedName>
        <fullName evidence="1">Serine aminopeptidase S33 domain-containing protein</fullName>
    </recommendedName>
</protein>
<dbReference type="Gene3D" id="3.40.50.1820">
    <property type="entry name" value="alpha/beta hydrolase"/>
    <property type="match status" value="1"/>
</dbReference>
<reference evidence="2" key="1">
    <citation type="journal article" date="2014" name="Front. Microbiol.">
        <title>High frequency of phylogenetically diverse reductive dehalogenase-homologous genes in deep subseafloor sedimentary metagenomes.</title>
        <authorList>
            <person name="Kawai M."/>
            <person name="Futagami T."/>
            <person name="Toyoda A."/>
            <person name="Takaki Y."/>
            <person name="Nishi S."/>
            <person name="Hori S."/>
            <person name="Arai W."/>
            <person name="Tsubouchi T."/>
            <person name="Morono Y."/>
            <person name="Uchiyama I."/>
            <person name="Ito T."/>
            <person name="Fujiyama A."/>
            <person name="Inagaki F."/>
            <person name="Takami H."/>
        </authorList>
    </citation>
    <scope>NUCLEOTIDE SEQUENCE</scope>
    <source>
        <strain evidence="2">Expedition CK06-06</strain>
    </source>
</reference>
<proteinExistence type="predicted"/>
<name>X0ZT58_9ZZZZ</name>
<dbReference type="PANTHER" id="PTHR12277">
    <property type="entry name" value="ALPHA/BETA HYDROLASE DOMAIN-CONTAINING PROTEIN"/>
    <property type="match status" value="1"/>
</dbReference>
<evidence type="ECO:0000259" key="1">
    <source>
        <dbReference type="Pfam" id="PF12146"/>
    </source>
</evidence>
<dbReference type="InterPro" id="IPR022742">
    <property type="entry name" value="Hydrolase_4"/>
</dbReference>
<dbReference type="PANTHER" id="PTHR12277:SF81">
    <property type="entry name" value="PROTEIN ABHD13"/>
    <property type="match status" value="1"/>
</dbReference>
<comment type="caution">
    <text evidence="2">The sequence shown here is derived from an EMBL/GenBank/DDBJ whole genome shotgun (WGS) entry which is preliminary data.</text>
</comment>
<accession>X0ZT58</accession>
<dbReference type="InterPro" id="IPR029058">
    <property type="entry name" value="AB_hydrolase_fold"/>
</dbReference>
<dbReference type="SUPFAM" id="SSF53474">
    <property type="entry name" value="alpha/beta-Hydrolases"/>
    <property type="match status" value="1"/>
</dbReference>
<sequence length="262" mass="29730">MEKKLLIDNPAVSNIIFYPRKIAIPNDLDQNTDILRLNIGNGIEIGGFFYKNDVKNPTILLFHGNGEIALDYLYIAPMFFEINVNLAVVDFRGYGFSSGEPYYTSLISDAMPIYTVFREWMSQNGLLNSLFILGRSLGSVCAAEIGSHNPADLRGIIFESGFASVYNMMTNLFRINSPYLTSDSLEEYSNDTRVKKFKKSTLIIHGTTDWIIPPTEAELLYQNLPNDIDKKLILIEGAGHNTMLSFKEEYFEPISEFILKYK</sequence>
<gene>
    <name evidence="2" type="ORF">S01H4_05730</name>
</gene>
<dbReference type="EMBL" id="BART01001690">
    <property type="protein sequence ID" value="GAG72459.1"/>
    <property type="molecule type" value="Genomic_DNA"/>
</dbReference>
<feature type="domain" description="Serine aminopeptidase S33" evidence="1">
    <location>
        <begin position="58"/>
        <end position="168"/>
    </location>
</feature>
<dbReference type="Pfam" id="PF12146">
    <property type="entry name" value="Hydrolase_4"/>
    <property type="match status" value="2"/>
</dbReference>
<evidence type="ECO:0000313" key="2">
    <source>
        <dbReference type="EMBL" id="GAG72459.1"/>
    </source>
</evidence>
<organism evidence="2">
    <name type="scientific">marine sediment metagenome</name>
    <dbReference type="NCBI Taxonomy" id="412755"/>
    <lineage>
        <taxon>unclassified sequences</taxon>
        <taxon>metagenomes</taxon>
        <taxon>ecological metagenomes</taxon>
    </lineage>
</organism>